<sequence length="389" mass="44901">METDYDDYSHIAEEENDNHFSVLTESDIKLLQNNDINHISSILSISKATSSLLLSHYNWNITQVMESWFDNQQKVQKITGLSSNQSQIQQLGFPISSQIHTCDICFETFSKDDIKSSWCGHPFCIDCWNQYIDTNIDDRNCFELRCPQPSCNAAVDEDMIYQLASESRKIKYDRFLIRSYVETNKNRKLKWCPAPDCGYAIDYNLPDSSSRLNHDVRCLCYHSFCWNCGEEAHAPVDCETVAKWMGKISSDIVISTNTWIIANTKPCPNCKIPIQKNEGCHLMNCRLYYDAWKQIVEGRRILKWADVYGYNLPENENAKIEFFEHIKGMSQVALDKLQHSAETELGKELENGFDVVSVKKYTGVKRVSRETGDNSNQNRNTRRRSGIQV</sequence>
<comment type="catalytic activity">
    <reaction evidence="1">
        <text>[E2 ubiquitin-conjugating enzyme]-S-ubiquitinyl-L-cysteine + [acceptor protein]-L-lysine = [E2 ubiquitin-conjugating enzyme]-L-cysteine + [acceptor protein]-N(6)-ubiquitinyl-L-lysine.</text>
        <dbReference type="EC" id="2.3.2.31"/>
    </reaction>
</comment>
<reference evidence="18 19" key="1">
    <citation type="journal article" date="2014" name="Am. J. Bot.">
        <title>Genome assembly and annotation for red clover (Trifolium pratense; Fabaceae).</title>
        <authorList>
            <person name="Istvanek J."/>
            <person name="Jaros M."/>
            <person name="Krenek A."/>
            <person name="Repkova J."/>
        </authorList>
    </citation>
    <scope>NUCLEOTIDE SEQUENCE [LARGE SCALE GENOMIC DNA]</scope>
    <source>
        <strain evidence="19">cv. Tatra</strain>
        <tissue evidence="18">Young leaves</tissue>
    </source>
</reference>
<comment type="pathway">
    <text evidence="4">Protein modification; protein ubiquitination.</text>
</comment>
<dbReference type="CDD" id="cd20346">
    <property type="entry name" value="BRcat_RBR_ANKIB1"/>
    <property type="match status" value="1"/>
</dbReference>
<dbReference type="SMART" id="SM00647">
    <property type="entry name" value="IBR"/>
    <property type="match status" value="1"/>
</dbReference>
<dbReference type="PANTHER" id="PTHR11685">
    <property type="entry name" value="RBR FAMILY RING FINGER AND IBR DOMAIN-CONTAINING"/>
    <property type="match status" value="1"/>
</dbReference>
<dbReference type="InterPro" id="IPR002867">
    <property type="entry name" value="IBR_dom"/>
</dbReference>
<feature type="region of interest" description="Disordered" evidence="14">
    <location>
        <begin position="367"/>
        <end position="389"/>
    </location>
</feature>
<evidence type="ECO:0000256" key="8">
    <source>
        <dbReference type="ARBA" id="ARBA00022723"/>
    </source>
</evidence>
<comment type="similarity">
    <text evidence="5">Belongs to the RBR family. Ariadne subfamily.</text>
</comment>
<dbReference type="SUPFAM" id="SSF57850">
    <property type="entry name" value="RING/U-box"/>
    <property type="match status" value="3"/>
</dbReference>
<evidence type="ECO:0000256" key="7">
    <source>
        <dbReference type="ARBA" id="ARBA00022679"/>
    </source>
</evidence>
<reference evidence="18 19" key="2">
    <citation type="journal article" date="2017" name="Front. Plant Sci.">
        <title>Gene Classification and Mining of Molecular Markers Useful in Red Clover (Trifolium pratense) Breeding.</title>
        <authorList>
            <person name="Istvanek J."/>
            <person name="Dluhosova J."/>
            <person name="Dluhos P."/>
            <person name="Patkova L."/>
            <person name="Nedelnik J."/>
            <person name="Repkova J."/>
        </authorList>
    </citation>
    <scope>NUCLEOTIDE SEQUENCE [LARGE SCALE GENOMIC DNA]</scope>
    <source>
        <strain evidence="19">cv. Tatra</strain>
        <tissue evidence="18">Young leaves</tissue>
    </source>
</reference>
<protein>
    <recommendedName>
        <fullName evidence="6">RBR-type E3 ubiquitin transferase</fullName>
        <ecNumber evidence="6">2.3.2.31</ecNumber>
    </recommendedName>
</protein>
<evidence type="ECO:0000256" key="9">
    <source>
        <dbReference type="ARBA" id="ARBA00022737"/>
    </source>
</evidence>
<evidence type="ECO:0000256" key="14">
    <source>
        <dbReference type="SAM" id="MobiDB-lite"/>
    </source>
</evidence>
<evidence type="ECO:0000256" key="1">
    <source>
        <dbReference type="ARBA" id="ARBA00001798"/>
    </source>
</evidence>
<keyword evidence="10 13" id="KW-0863">Zinc-finger</keyword>
<dbReference type="Gene3D" id="1.20.120.1750">
    <property type="match status" value="2"/>
</dbReference>
<dbReference type="Pfam" id="PF01485">
    <property type="entry name" value="IBR"/>
    <property type="match status" value="1"/>
</dbReference>
<dbReference type="PROSITE" id="PS50158">
    <property type="entry name" value="ZF_CCHC"/>
    <property type="match status" value="1"/>
</dbReference>
<evidence type="ECO:0000259" key="15">
    <source>
        <dbReference type="PROSITE" id="PS50089"/>
    </source>
</evidence>
<evidence type="ECO:0000256" key="10">
    <source>
        <dbReference type="ARBA" id="ARBA00022771"/>
    </source>
</evidence>
<dbReference type="Pfam" id="PF21235">
    <property type="entry name" value="UBA_ARI1"/>
    <property type="match status" value="1"/>
</dbReference>
<keyword evidence="12" id="KW-0862">Zinc</keyword>
<feature type="domain" description="RING-type" evidence="15">
    <location>
        <begin position="102"/>
        <end position="147"/>
    </location>
</feature>
<evidence type="ECO:0000256" key="11">
    <source>
        <dbReference type="ARBA" id="ARBA00022786"/>
    </source>
</evidence>
<organism evidence="18 19">
    <name type="scientific">Trifolium pratense</name>
    <name type="common">Red clover</name>
    <dbReference type="NCBI Taxonomy" id="57577"/>
    <lineage>
        <taxon>Eukaryota</taxon>
        <taxon>Viridiplantae</taxon>
        <taxon>Streptophyta</taxon>
        <taxon>Embryophyta</taxon>
        <taxon>Tracheophyta</taxon>
        <taxon>Spermatophyta</taxon>
        <taxon>Magnoliopsida</taxon>
        <taxon>eudicotyledons</taxon>
        <taxon>Gunneridae</taxon>
        <taxon>Pentapetalae</taxon>
        <taxon>rosids</taxon>
        <taxon>fabids</taxon>
        <taxon>Fabales</taxon>
        <taxon>Fabaceae</taxon>
        <taxon>Papilionoideae</taxon>
        <taxon>50 kb inversion clade</taxon>
        <taxon>NPAAA clade</taxon>
        <taxon>Hologalegina</taxon>
        <taxon>IRL clade</taxon>
        <taxon>Trifolieae</taxon>
        <taxon>Trifolium</taxon>
    </lineage>
</organism>
<dbReference type="InterPro" id="IPR013083">
    <property type="entry name" value="Znf_RING/FYVE/PHD"/>
</dbReference>
<keyword evidence="8" id="KW-0479">Metal-binding</keyword>
<evidence type="ECO:0000256" key="12">
    <source>
        <dbReference type="ARBA" id="ARBA00022833"/>
    </source>
</evidence>
<evidence type="ECO:0000259" key="16">
    <source>
        <dbReference type="PROSITE" id="PS50158"/>
    </source>
</evidence>
<dbReference type="Proteomes" id="UP000236291">
    <property type="component" value="Unassembled WGS sequence"/>
</dbReference>
<evidence type="ECO:0000256" key="3">
    <source>
        <dbReference type="ARBA" id="ARBA00003976"/>
    </source>
</evidence>
<dbReference type="InterPro" id="IPR001878">
    <property type="entry name" value="Znf_CCHC"/>
</dbReference>
<dbReference type="GO" id="GO:0003676">
    <property type="term" value="F:nucleic acid binding"/>
    <property type="evidence" value="ECO:0007669"/>
    <property type="project" value="InterPro"/>
</dbReference>
<name>A0A2K3N2M4_TRIPR</name>
<dbReference type="InterPro" id="IPR001841">
    <property type="entry name" value="Znf_RING"/>
</dbReference>
<keyword evidence="7" id="KW-0808">Transferase</keyword>
<evidence type="ECO:0000256" key="13">
    <source>
        <dbReference type="PROSITE-ProRule" id="PRU00047"/>
    </source>
</evidence>
<comment type="caution">
    <text evidence="18">The sequence shown here is derived from an EMBL/GenBank/DDBJ whole genome shotgun (WGS) entry which is preliminary data.</text>
</comment>
<dbReference type="EC" id="2.3.2.31" evidence="6"/>
<evidence type="ECO:0000313" key="18">
    <source>
        <dbReference type="EMBL" id="PNX97239.1"/>
    </source>
</evidence>
<dbReference type="GO" id="GO:0061630">
    <property type="term" value="F:ubiquitin protein ligase activity"/>
    <property type="evidence" value="ECO:0007669"/>
    <property type="project" value="UniProtKB-EC"/>
</dbReference>
<dbReference type="STRING" id="57577.A0A2K3N2M4"/>
<keyword evidence="11" id="KW-0833">Ubl conjugation pathway</keyword>
<dbReference type="InterPro" id="IPR031127">
    <property type="entry name" value="E3_UB_ligase_RBR"/>
</dbReference>
<dbReference type="GO" id="GO:0016567">
    <property type="term" value="P:protein ubiquitination"/>
    <property type="evidence" value="ECO:0007669"/>
    <property type="project" value="UniProtKB-UniPathway"/>
</dbReference>
<proteinExistence type="inferred from homology"/>
<evidence type="ECO:0000313" key="19">
    <source>
        <dbReference type="Proteomes" id="UP000236291"/>
    </source>
</evidence>
<comment type="cofactor">
    <cofactor evidence="2">
        <name>Zn(2+)</name>
        <dbReference type="ChEBI" id="CHEBI:29105"/>
    </cofactor>
</comment>
<evidence type="ECO:0000256" key="5">
    <source>
        <dbReference type="ARBA" id="ARBA00005884"/>
    </source>
</evidence>
<dbReference type="Gene3D" id="3.30.40.10">
    <property type="entry name" value="Zinc/RING finger domain, C3HC4 (zinc finger)"/>
    <property type="match status" value="1"/>
</dbReference>
<feature type="compositionally biased region" description="Basic residues" evidence="14">
    <location>
        <begin position="380"/>
        <end position="389"/>
    </location>
</feature>
<keyword evidence="9" id="KW-0677">Repeat</keyword>
<feature type="domain" description="RING-type" evidence="17">
    <location>
        <begin position="98"/>
        <end position="329"/>
    </location>
</feature>
<dbReference type="PROSITE" id="PS50089">
    <property type="entry name" value="ZF_RING_2"/>
    <property type="match status" value="1"/>
</dbReference>
<dbReference type="UniPathway" id="UPA00143"/>
<dbReference type="InterPro" id="IPR044066">
    <property type="entry name" value="TRIAD_supradom"/>
</dbReference>
<accession>A0A2K3N2M4</accession>
<feature type="domain" description="CCHC-type" evidence="16">
    <location>
        <begin position="225"/>
        <end position="238"/>
    </location>
</feature>
<evidence type="ECO:0000259" key="17">
    <source>
        <dbReference type="PROSITE" id="PS51873"/>
    </source>
</evidence>
<dbReference type="AlphaFoldDB" id="A0A2K3N2M4"/>
<evidence type="ECO:0000256" key="6">
    <source>
        <dbReference type="ARBA" id="ARBA00012251"/>
    </source>
</evidence>
<comment type="function">
    <text evidence="3">Might act as an E3 ubiquitin-protein ligase, or as part of E3 complex, which accepts ubiquitin from specific E2 ubiquitin-conjugating enzymes and then transfers it to substrates.</text>
</comment>
<evidence type="ECO:0000256" key="4">
    <source>
        <dbReference type="ARBA" id="ARBA00004906"/>
    </source>
</evidence>
<dbReference type="PROSITE" id="PS51873">
    <property type="entry name" value="TRIAD"/>
    <property type="match status" value="1"/>
</dbReference>
<dbReference type="GO" id="GO:0008270">
    <property type="term" value="F:zinc ion binding"/>
    <property type="evidence" value="ECO:0007669"/>
    <property type="project" value="UniProtKB-KW"/>
</dbReference>
<gene>
    <name evidence="18" type="ORF">L195_g020465</name>
</gene>
<dbReference type="InterPro" id="IPR048962">
    <property type="entry name" value="ARIH1-like_UBL"/>
</dbReference>
<dbReference type="FunFam" id="3.30.40.10:FF:000019">
    <property type="entry name" value="RBR-type E3 ubiquitin transferase"/>
    <property type="match status" value="1"/>
</dbReference>
<dbReference type="EMBL" id="ASHM01015334">
    <property type="protein sequence ID" value="PNX97239.1"/>
    <property type="molecule type" value="Genomic_DNA"/>
</dbReference>
<evidence type="ECO:0000256" key="2">
    <source>
        <dbReference type="ARBA" id="ARBA00001947"/>
    </source>
</evidence>